<evidence type="ECO:0000313" key="3">
    <source>
        <dbReference type="EMBL" id="OAY79159.1"/>
    </source>
</evidence>
<reference evidence="3 4" key="1">
    <citation type="journal article" date="2016" name="DNA Res.">
        <title>The draft genome of MD-2 pineapple using hybrid error correction of long reads.</title>
        <authorList>
            <person name="Redwan R.M."/>
            <person name="Saidin A."/>
            <person name="Kumar S.V."/>
        </authorList>
    </citation>
    <scope>NUCLEOTIDE SEQUENCE [LARGE SCALE GENOMIC DNA]</scope>
    <source>
        <strain evidence="4">cv. MD2</strain>
        <tissue evidence="3">Leaf</tissue>
    </source>
</reference>
<accession>A0A199VQ22</accession>
<protein>
    <submittedName>
        <fullName evidence="3">Uncharacterized protein</fullName>
    </submittedName>
</protein>
<keyword evidence="2" id="KW-0732">Signal</keyword>
<feature type="chain" id="PRO_5008508407" evidence="2">
    <location>
        <begin position="30"/>
        <end position="73"/>
    </location>
</feature>
<comment type="caution">
    <text evidence="3">The sequence shown here is derived from an EMBL/GenBank/DDBJ whole genome shotgun (WGS) entry which is preliminary data.</text>
</comment>
<evidence type="ECO:0000256" key="2">
    <source>
        <dbReference type="SAM" id="SignalP"/>
    </source>
</evidence>
<dbReference type="Proteomes" id="UP000092600">
    <property type="component" value="Unassembled WGS sequence"/>
</dbReference>
<name>A0A199VQ22_ANACO</name>
<dbReference type="AlphaFoldDB" id="A0A199VQ22"/>
<organism evidence="3 4">
    <name type="scientific">Ananas comosus</name>
    <name type="common">Pineapple</name>
    <name type="synonym">Ananas ananas</name>
    <dbReference type="NCBI Taxonomy" id="4615"/>
    <lineage>
        <taxon>Eukaryota</taxon>
        <taxon>Viridiplantae</taxon>
        <taxon>Streptophyta</taxon>
        <taxon>Embryophyta</taxon>
        <taxon>Tracheophyta</taxon>
        <taxon>Spermatophyta</taxon>
        <taxon>Magnoliopsida</taxon>
        <taxon>Liliopsida</taxon>
        <taxon>Poales</taxon>
        <taxon>Bromeliaceae</taxon>
        <taxon>Bromelioideae</taxon>
        <taxon>Ananas</taxon>
    </lineage>
</organism>
<feature type="region of interest" description="Disordered" evidence="1">
    <location>
        <begin position="44"/>
        <end position="73"/>
    </location>
</feature>
<feature type="signal peptide" evidence="2">
    <location>
        <begin position="1"/>
        <end position="29"/>
    </location>
</feature>
<proteinExistence type="predicted"/>
<evidence type="ECO:0000313" key="4">
    <source>
        <dbReference type="Proteomes" id="UP000092600"/>
    </source>
</evidence>
<dbReference type="EMBL" id="LSRQ01001111">
    <property type="protein sequence ID" value="OAY79159.1"/>
    <property type="molecule type" value="Genomic_DNA"/>
</dbReference>
<feature type="compositionally biased region" description="Low complexity" evidence="1">
    <location>
        <begin position="58"/>
        <end position="73"/>
    </location>
</feature>
<sequence>MGRPNSLAFVASVVAAAIVFLCSSAPADAKLKTTYYERTCPRLQEIVRSPTPPPPPARSASSSTTASSAGIAI</sequence>
<gene>
    <name evidence="3" type="ORF">ACMD2_00070</name>
</gene>
<evidence type="ECO:0000256" key="1">
    <source>
        <dbReference type="SAM" id="MobiDB-lite"/>
    </source>
</evidence>